<evidence type="ECO:0000313" key="1">
    <source>
        <dbReference type="EMBL" id="KAJ4935523.1"/>
    </source>
</evidence>
<dbReference type="AlphaFoldDB" id="A0AAD6FJ48"/>
<comment type="caution">
    <text evidence="1">The sequence shown here is derived from an EMBL/GenBank/DDBJ whole genome shotgun (WGS) entry which is preliminary data.</text>
</comment>
<organism evidence="1 2">
    <name type="scientific">Pogonophryne albipinna</name>
    <dbReference type="NCBI Taxonomy" id="1090488"/>
    <lineage>
        <taxon>Eukaryota</taxon>
        <taxon>Metazoa</taxon>
        <taxon>Chordata</taxon>
        <taxon>Craniata</taxon>
        <taxon>Vertebrata</taxon>
        <taxon>Euteleostomi</taxon>
        <taxon>Actinopterygii</taxon>
        <taxon>Neopterygii</taxon>
        <taxon>Teleostei</taxon>
        <taxon>Neoteleostei</taxon>
        <taxon>Acanthomorphata</taxon>
        <taxon>Eupercaria</taxon>
        <taxon>Perciformes</taxon>
        <taxon>Notothenioidei</taxon>
        <taxon>Pogonophryne</taxon>
    </lineage>
</organism>
<keyword evidence="2" id="KW-1185">Reference proteome</keyword>
<dbReference type="EMBL" id="JAPTMU010000011">
    <property type="protein sequence ID" value="KAJ4935523.1"/>
    <property type="molecule type" value="Genomic_DNA"/>
</dbReference>
<accession>A0AAD6FJ48</accession>
<reference evidence="1" key="1">
    <citation type="submission" date="2022-11" db="EMBL/GenBank/DDBJ databases">
        <title>Chromosome-level genome of Pogonophryne albipinna.</title>
        <authorList>
            <person name="Jo E."/>
        </authorList>
    </citation>
    <scope>NUCLEOTIDE SEQUENCE</scope>
    <source>
        <strain evidence="1">SGF0006</strain>
        <tissue evidence="1">Muscle</tissue>
    </source>
</reference>
<gene>
    <name evidence="1" type="ORF">JOQ06_017055</name>
</gene>
<dbReference type="Proteomes" id="UP001219934">
    <property type="component" value="Unassembled WGS sequence"/>
</dbReference>
<sequence>MRVVFIFLQCMVQDQPNLCKSIQHICILPSCLLLSSYPRVSYHHGSPSPGAVYQLHDRLNHCAADVAAGENVPRLNHGARREEMTEVPEESERYEENQHCYCPELQLSLESYNHVLVTDGADY</sequence>
<evidence type="ECO:0000313" key="2">
    <source>
        <dbReference type="Proteomes" id="UP001219934"/>
    </source>
</evidence>
<proteinExistence type="predicted"/>
<name>A0AAD6FJ48_9TELE</name>
<protein>
    <submittedName>
        <fullName evidence="1">Uncharacterized protein</fullName>
    </submittedName>
</protein>